<dbReference type="Pfam" id="PF00443">
    <property type="entry name" value="UCH"/>
    <property type="match status" value="1"/>
</dbReference>
<dbReference type="GO" id="GO:0006508">
    <property type="term" value="P:proteolysis"/>
    <property type="evidence" value="ECO:0007669"/>
    <property type="project" value="UniProtKB-KW"/>
</dbReference>
<feature type="compositionally biased region" description="Basic and acidic residues" evidence="8">
    <location>
        <begin position="744"/>
        <end position="756"/>
    </location>
</feature>
<feature type="compositionally biased region" description="Basic and acidic residues" evidence="8">
    <location>
        <begin position="696"/>
        <end position="705"/>
    </location>
</feature>
<evidence type="ECO:0000256" key="1">
    <source>
        <dbReference type="ARBA" id="ARBA00000707"/>
    </source>
</evidence>
<accession>A0AAV9QKJ4</accession>
<dbReference type="SUPFAM" id="SSF54001">
    <property type="entry name" value="Cysteine proteinases"/>
    <property type="match status" value="1"/>
</dbReference>
<dbReference type="InterPro" id="IPR050164">
    <property type="entry name" value="Peptidase_C19"/>
</dbReference>
<keyword evidence="4" id="KW-0645">Protease</keyword>
<feature type="compositionally biased region" description="Basic and acidic residues" evidence="8">
    <location>
        <begin position="9"/>
        <end position="23"/>
    </location>
</feature>
<dbReference type="GO" id="GO:0004843">
    <property type="term" value="F:cysteine-type deubiquitinase activity"/>
    <property type="evidence" value="ECO:0007669"/>
    <property type="project" value="UniProtKB-EC"/>
</dbReference>
<dbReference type="PROSITE" id="PS50235">
    <property type="entry name" value="USP_3"/>
    <property type="match status" value="1"/>
</dbReference>
<organism evidence="10 11">
    <name type="scientific">Vermiconidia calcicola</name>
    <dbReference type="NCBI Taxonomy" id="1690605"/>
    <lineage>
        <taxon>Eukaryota</taxon>
        <taxon>Fungi</taxon>
        <taxon>Dikarya</taxon>
        <taxon>Ascomycota</taxon>
        <taxon>Pezizomycotina</taxon>
        <taxon>Dothideomycetes</taxon>
        <taxon>Dothideomycetidae</taxon>
        <taxon>Mycosphaerellales</taxon>
        <taxon>Extremaceae</taxon>
        <taxon>Vermiconidia</taxon>
    </lineage>
</organism>
<evidence type="ECO:0000256" key="8">
    <source>
        <dbReference type="SAM" id="MobiDB-lite"/>
    </source>
</evidence>
<dbReference type="InterPro" id="IPR028889">
    <property type="entry name" value="USP"/>
</dbReference>
<comment type="similarity">
    <text evidence="2">Belongs to the peptidase C19 family.</text>
</comment>
<feature type="compositionally biased region" description="Polar residues" evidence="8">
    <location>
        <begin position="655"/>
        <end position="665"/>
    </location>
</feature>
<dbReference type="GO" id="GO:0016579">
    <property type="term" value="P:protein deubiquitination"/>
    <property type="evidence" value="ECO:0007669"/>
    <property type="project" value="InterPro"/>
</dbReference>
<evidence type="ECO:0000256" key="3">
    <source>
        <dbReference type="ARBA" id="ARBA00012759"/>
    </source>
</evidence>
<feature type="compositionally biased region" description="Basic and acidic residues" evidence="8">
    <location>
        <begin position="607"/>
        <end position="621"/>
    </location>
</feature>
<keyword evidence="5" id="KW-0833">Ubl conjugation pathway</keyword>
<comment type="catalytic activity">
    <reaction evidence="1">
        <text>Thiol-dependent hydrolysis of ester, thioester, amide, peptide and isopeptide bonds formed by the C-terminal Gly of ubiquitin (a 76-residue protein attached to proteins as an intracellular targeting signal).</text>
        <dbReference type="EC" id="3.4.19.12"/>
    </reaction>
</comment>
<proteinExistence type="inferred from homology"/>
<feature type="domain" description="USP" evidence="9">
    <location>
        <begin position="133"/>
        <end position="556"/>
    </location>
</feature>
<keyword evidence="6" id="KW-0378">Hydrolase</keyword>
<evidence type="ECO:0000313" key="11">
    <source>
        <dbReference type="Proteomes" id="UP001345827"/>
    </source>
</evidence>
<feature type="region of interest" description="Disordered" evidence="8">
    <location>
        <begin position="323"/>
        <end position="350"/>
    </location>
</feature>
<evidence type="ECO:0000259" key="9">
    <source>
        <dbReference type="PROSITE" id="PS50235"/>
    </source>
</evidence>
<evidence type="ECO:0000256" key="5">
    <source>
        <dbReference type="ARBA" id="ARBA00022786"/>
    </source>
</evidence>
<keyword evidence="7" id="KW-0788">Thiol protease</keyword>
<evidence type="ECO:0000313" key="10">
    <source>
        <dbReference type="EMBL" id="KAK5542480.1"/>
    </source>
</evidence>
<feature type="compositionally biased region" description="Basic and acidic residues" evidence="8">
    <location>
        <begin position="644"/>
        <end position="654"/>
    </location>
</feature>
<gene>
    <name evidence="10" type="ORF">LTR25_002366</name>
</gene>
<feature type="region of interest" description="Disordered" evidence="8">
    <location>
        <begin position="1"/>
        <end position="43"/>
    </location>
</feature>
<dbReference type="AlphaFoldDB" id="A0AAV9QKJ4"/>
<dbReference type="GO" id="GO:0005829">
    <property type="term" value="C:cytosol"/>
    <property type="evidence" value="ECO:0007669"/>
    <property type="project" value="TreeGrafter"/>
</dbReference>
<feature type="region of interest" description="Disordered" evidence="8">
    <location>
        <begin position="566"/>
        <end position="756"/>
    </location>
</feature>
<feature type="compositionally biased region" description="Basic residues" evidence="8">
    <location>
        <begin position="723"/>
        <end position="743"/>
    </location>
</feature>
<dbReference type="EMBL" id="JAXLQG010000003">
    <property type="protein sequence ID" value="KAK5542480.1"/>
    <property type="molecule type" value="Genomic_DNA"/>
</dbReference>
<comment type="caution">
    <text evidence="10">The sequence shown here is derived from an EMBL/GenBank/DDBJ whole genome shotgun (WGS) entry which is preliminary data.</text>
</comment>
<protein>
    <recommendedName>
        <fullName evidence="3">ubiquitinyl hydrolase 1</fullName>
        <ecNumber evidence="3">3.4.19.12</ecNumber>
    </recommendedName>
</protein>
<feature type="compositionally biased region" description="Pro residues" evidence="8">
    <location>
        <begin position="335"/>
        <end position="345"/>
    </location>
</feature>
<feature type="compositionally biased region" description="Polar residues" evidence="8">
    <location>
        <begin position="577"/>
        <end position="605"/>
    </location>
</feature>
<dbReference type="InterPro" id="IPR001394">
    <property type="entry name" value="Peptidase_C19_UCH"/>
</dbReference>
<sequence>MAGVQRFLSRREGKRTHEREGHHHSNILSKKPPPSASSPELISIPFDPNSPAHFYGLFDAHSPANQVEEQKIKTLRQRLIDSKGVILRHAQILWALRSNAANGDLDAAYDLLLAMSDASEGIVTSYNPRTPMLGALNRQGVTCFLDATLFSMFSRLDSFEAMLYNSFNDVRRNKLGFLLRLWVNLLRNGKLITTDITKALQDTLAECGWLEAAELHQQDASEAFTFITGMLDLPLLTLKMDIYHTGKEDTNDDHKFINERLLEVAIPPDPTGQRKTITLEECLEDYFNNRIEVRRYMERRSTISSMRKTSAVHVEAIEIDSDLSTPATPTASPVGLPPSYAPPERPGNRMRTPSIIQERYIPPRNESGSSSLAGIDSKDFTGRLRAGSVRKEVMMPAWQFFSLIPWYTDNAPTNDAQVAAHFSSKRPVLGLCLKRYSITPEGGTIRLDTQIDIPVEIGVPHFIQDEHMEEAGSLHGNFKLSLQSVVCHRGTSVDSGHYISLVRGTPPPNSANVAAASTPTATWMRFDDLAPSRVTVVDIDKALREETPYLLFYQIVPVEGDPGHITSGEDAIASAPSERNASISDLSSVSMSTENQPISGRTSSEMPVRDDPRGRSLESRRTSVISFSEKPSEPTSDTALNVPKDPETLNRTERLSSSFVRNNASGLGRTLSKLTKRKSRDVQLNVTENGAQPEVHVTELREQPPTDKTNSKPHNLHPEHHDHHDHHKGHKREKSHSRLARSKNRGDKPDRECIVM</sequence>
<dbReference type="Gene3D" id="3.90.70.10">
    <property type="entry name" value="Cysteine proteinases"/>
    <property type="match status" value="2"/>
</dbReference>
<dbReference type="Proteomes" id="UP001345827">
    <property type="component" value="Unassembled WGS sequence"/>
</dbReference>
<evidence type="ECO:0000256" key="4">
    <source>
        <dbReference type="ARBA" id="ARBA00022670"/>
    </source>
</evidence>
<dbReference type="PANTHER" id="PTHR24006">
    <property type="entry name" value="UBIQUITIN CARBOXYL-TERMINAL HYDROLASE"/>
    <property type="match status" value="1"/>
</dbReference>
<evidence type="ECO:0000256" key="7">
    <source>
        <dbReference type="ARBA" id="ARBA00022807"/>
    </source>
</evidence>
<reference evidence="10 11" key="1">
    <citation type="submission" date="2023-06" db="EMBL/GenBank/DDBJ databases">
        <title>Black Yeasts Isolated from many extreme environments.</title>
        <authorList>
            <person name="Coleine C."/>
            <person name="Stajich J.E."/>
            <person name="Selbmann L."/>
        </authorList>
    </citation>
    <scope>NUCLEOTIDE SEQUENCE [LARGE SCALE GENOMIC DNA]</scope>
    <source>
        <strain evidence="10 11">CCFEE 5887</strain>
    </source>
</reference>
<evidence type="ECO:0000256" key="2">
    <source>
        <dbReference type="ARBA" id="ARBA00009085"/>
    </source>
</evidence>
<keyword evidence="11" id="KW-1185">Reference proteome</keyword>
<name>A0AAV9QKJ4_9PEZI</name>
<dbReference type="PANTHER" id="PTHR24006:SF722">
    <property type="entry name" value="UBIQUITIN CARBOXYL-TERMINAL HYDROLASE 48"/>
    <property type="match status" value="1"/>
</dbReference>
<evidence type="ECO:0000256" key="6">
    <source>
        <dbReference type="ARBA" id="ARBA00022801"/>
    </source>
</evidence>
<dbReference type="EC" id="3.4.19.12" evidence="3"/>
<dbReference type="InterPro" id="IPR038765">
    <property type="entry name" value="Papain-like_cys_pep_sf"/>
</dbReference>
<dbReference type="GO" id="GO:0005634">
    <property type="term" value="C:nucleus"/>
    <property type="evidence" value="ECO:0007669"/>
    <property type="project" value="UniProtKB-SubCell"/>
</dbReference>